<dbReference type="EMBL" id="BAABIK010000013">
    <property type="protein sequence ID" value="GAA4942700.1"/>
    <property type="molecule type" value="Genomic_DNA"/>
</dbReference>
<dbReference type="Pfam" id="PF04191">
    <property type="entry name" value="PEMT"/>
    <property type="match status" value="1"/>
</dbReference>
<feature type="transmembrane region" description="Helical" evidence="5">
    <location>
        <begin position="117"/>
        <end position="134"/>
    </location>
</feature>
<dbReference type="InterPro" id="IPR007318">
    <property type="entry name" value="Phopholipid_MeTrfase"/>
</dbReference>
<keyword evidence="2 5" id="KW-0812">Transmembrane</keyword>
<reference evidence="7" key="1">
    <citation type="journal article" date="2019" name="Int. J. Syst. Evol. Microbiol.">
        <title>The Global Catalogue of Microorganisms (GCM) 10K type strain sequencing project: providing services to taxonomists for standard genome sequencing and annotation.</title>
        <authorList>
            <consortium name="The Broad Institute Genomics Platform"/>
            <consortium name="The Broad Institute Genome Sequencing Center for Infectious Disease"/>
            <person name="Wu L."/>
            <person name="Ma J."/>
        </authorList>
    </citation>
    <scope>NUCLEOTIDE SEQUENCE [LARGE SCALE GENOMIC DNA]</scope>
    <source>
        <strain evidence="7">JCM 18123</strain>
    </source>
</reference>
<evidence type="ECO:0000256" key="2">
    <source>
        <dbReference type="ARBA" id="ARBA00022692"/>
    </source>
</evidence>
<organism evidence="6 7">
    <name type="scientific">Streptomonospora halophila</name>
    <dbReference type="NCBI Taxonomy" id="427369"/>
    <lineage>
        <taxon>Bacteria</taxon>
        <taxon>Bacillati</taxon>
        <taxon>Actinomycetota</taxon>
        <taxon>Actinomycetes</taxon>
        <taxon>Streptosporangiales</taxon>
        <taxon>Nocardiopsidaceae</taxon>
        <taxon>Streptomonospora</taxon>
    </lineage>
</organism>
<evidence type="ECO:0000256" key="3">
    <source>
        <dbReference type="ARBA" id="ARBA00022989"/>
    </source>
</evidence>
<name>A0ABP9GGF4_9ACTN</name>
<comment type="subcellular location">
    <subcellularLocation>
        <location evidence="1">Endomembrane system</location>
        <topology evidence="1">Multi-pass membrane protein</topology>
    </subcellularLocation>
</comment>
<keyword evidence="4 5" id="KW-0472">Membrane</keyword>
<evidence type="ECO:0000313" key="7">
    <source>
        <dbReference type="Proteomes" id="UP001499993"/>
    </source>
</evidence>
<proteinExistence type="predicted"/>
<comment type="caution">
    <text evidence="6">The sequence shown here is derived from an EMBL/GenBank/DDBJ whole genome shotgun (WGS) entry which is preliminary data.</text>
</comment>
<sequence length="173" mass="18921">MRSRTSAAVGSAVFFVVAPGTMVGLIPWLISGWELRQPLPYWIAAQVLGAVLTCAGLYACVHAFARFAAARGTPAPVAPTEHLVVDGFHRYVRNPMYVALTAVNIGEALLFGSWGVALWALVFWAVTAVFVRLYEEPTMARSFGAEYAEYRRNVPAWLPRLRPWQAPRTGAAG</sequence>
<evidence type="ECO:0000256" key="5">
    <source>
        <dbReference type="SAM" id="Phobius"/>
    </source>
</evidence>
<feature type="transmembrane region" description="Helical" evidence="5">
    <location>
        <begin position="7"/>
        <end position="30"/>
    </location>
</feature>
<gene>
    <name evidence="6" type="ORF">GCM10023224_26470</name>
</gene>
<keyword evidence="3 5" id="KW-1133">Transmembrane helix</keyword>
<dbReference type="Gene3D" id="1.20.120.1630">
    <property type="match status" value="1"/>
</dbReference>
<evidence type="ECO:0000313" key="6">
    <source>
        <dbReference type="EMBL" id="GAA4942700.1"/>
    </source>
</evidence>
<evidence type="ECO:0000256" key="1">
    <source>
        <dbReference type="ARBA" id="ARBA00004127"/>
    </source>
</evidence>
<accession>A0ABP9GGF4</accession>
<dbReference type="PANTHER" id="PTHR43847">
    <property type="entry name" value="BLL3993 PROTEIN"/>
    <property type="match status" value="1"/>
</dbReference>
<dbReference type="Proteomes" id="UP001499993">
    <property type="component" value="Unassembled WGS sequence"/>
</dbReference>
<evidence type="ECO:0000256" key="4">
    <source>
        <dbReference type="ARBA" id="ARBA00023136"/>
    </source>
</evidence>
<feature type="transmembrane region" description="Helical" evidence="5">
    <location>
        <begin position="42"/>
        <end position="61"/>
    </location>
</feature>
<dbReference type="RefSeq" id="WP_345556812.1">
    <property type="nucleotide sequence ID" value="NZ_BAABIK010000013.1"/>
</dbReference>
<protein>
    <submittedName>
        <fullName evidence="6">Isoprenylcysteine carboxylmethyltransferase family protein</fullName>
    </submittedName>
</protein>
<dbReference type="PANTHER" id="PTHR43847:SF1">
    <property type="entry name" value="BLL3993 PROTEIN"/>
    <property type="match status" value="1"/>
</dbReference>
<dbReference type="InterPro" id="IPR052527">
    <property type="entry name" value="Metal_cation-efflux_comp"/>
</dbReference>
<keyword evidence="7" id="KW-1185">Reference proteome</keyword>